<feature type="domain" description="NodB homology" evidence="5">
    <location>
        <begin position="303"/>
        <end position="477"/>
    </location>
</feature>
<dbReference type="InterPro" id="IPR050248">
    <property type="entry name" value="Polysacc_deacetylase_ArnD"/>
</dbReference>
<name>A0A3S9LZ98_9ACTN</name>
<evidence type="ECO:0000313" key="6">
    <source>
        <dbReference type="EMBL" id="AZQ32271.1"/>
    </source>
</evidence>
<dbReference type="OrthoDB" id="3521160at2"/>
<dbReference type="PANTHER" id="PTHR10587:SF133">
    <property type="entry name" value="CHITIN DEACETYLASE 1-RELATED"/>
    <property type="match status" value="1"/>
</dbReference>
<dbReference type="GO" id="GO:0016810">
    <property type="term" value="F:hydrolase activity, acting on carbon-nitrogen (but not peptide) bonds"/>
    <property type="evidence" value="ECO:0007669"/>
    <property type="project" value="InterPro"/>
</dbReference>
<dbReference type="SUPFAM" id="SSF88713">
    <property type="entry name" value="Glycoside hydrolase/deacetylase"/>
    <property type="match status" value="1"/>
</dbReference>
<reference evidence="6 7" key="1">
    <citation type="journal article" date="2019" name="Int. J. Syst. Evol. Microbiol.">
        <title>Streptomyces cyaneochromogenes sp. nov., a blue pigment-producing actinomycete from manganese-contaminated soil.</title>
        <authorList>
            <person name="Tang X."/>
            <person name="Zhao J."/>
            <person name="Li K."/>
            <person name="Chen Z."/>
            <person name="Sun Y."/>
            <person name="Gao J."/>
        </authorList>
    </citation>
    <scope>NUCLEOTIDE SEQUENCE [LARGE SCALE GENOMIC DNA]</scope>
    <source>
        <strain evidence="6 7">MK-45</strain>
    </source>
</reference>
<dbReference type="Proteomes" id="UP000280298">
    <property type="component" value="Chromosome"/>
</dbReference>
<feature type="region of interest" description="Disordered" evidence="3">
    <location>
        <begin position="27"/>
        <end position="48"/>
    </location>
</feature>
<sequence length="486" mass="51506">MRTYTLAPALLVFGILILTTACATHAPKADSARGGDSPARSAGTDTGGTVDLSKIKGIRIVSDNSEDHSCRWATAYPDVPGATAMTAAMKRTVERRVADFLGKEGDGPATHCGGLPTGTEGAPAAELNISFSFLVASGDVLGVRLTTFQGPSVGDGLDTRTYWYDGKEKTGESARGLIADDSQGAFAAAVQKKLEKREGADPTVLDDTTDRAAYLDDMSFTSDGDLDVDFDRGTVGVPAGGRYTVTLPKATVAPWLSDLGKRVLRQTLSPSAGLDLGATSTPTVPVPTYTVEGDDTTDCAKVTCIALTFDDGPAAPHTATLLTYLAKYNARATFFTVGQNVAAHPELVRAEAEAGHEVGNHSWNHPDLTRLTPTQIASQLARTDTAIKAATGEEATLFRPPYGAINSTVRAATSLSPVLWDVDTEDWKYPDASRVAQYVISKADRNDVVLLHDIHRTSVEAVPEILRTLTARGYHFVTVSHLRAAL</sequence>
<evidence type="ECO:0000256" key="1">
    <source>
        <dbReference type="ARBA" id="ARBA00022723"/>
    </source>
</evidence>
<evidence type="ECO:0000256" key="4">
    <source>
        <dbReference type="SAM" id="SignalP"/>
    </source>
</evidence>
<proteinExistence type="predicted"/>
<dbReference type="InterPro" id="IPR011330">
    <property type="entry name" value="Glyco_hydro/deAcase_b/a-brl"/>
</dbReference>
<dbReference type="RefSeq" id="WP_126387797.1">
    <property type="nucleotide sequence ID" value="NZ_CP034539.1"/>
</dbReference>
<dbReference type="PROSITE" id="PS51677">
    <property type="entry name" value="NODB"/>
    <property type="match status" value="1"/>
</dbReference>
<dbReference type="GO" id="GO:0005975">
    <property type="term" value="P:carbohydrate metabolic process"/>
    <property type="evidence" value="ECO:0007669"/>
    <property type="project" value="InterPro"/>
</dbReference>
<dbReference type="GO" id="GO:0046872">
    <property type="term" value="F:metal ion binding"/>
    <property type="evidence" value="ECO:0007669"/>
    <property type="project" value="UniProtKB-KW"/>
</dbReference>
<dbReference type="CDD" id="cd10954">
    <property type="entry name" value="CE4_CtAXE_like"/>
    <property type="match status" value="1"/>
</dbReference>
<accession>A0A3S9LZ98</accession>
<dbReference type="EMBL" id="CP034539">
    <property type="protein sequence ID" value="AZQ32271.1"/>
    <property type="molecule type" value="Genomic_DNA"/>
</dbReference>
<feature type="chain" id="PRO_5019433221" description="NodB homology domain-containing protein" evidence="4">
    <location>
        <begin position="24"/>
        <end position="486"/>
    </location>
</feature>
<keyword evidence="4" id="KW-0732">Signal</keyword>
<keyword evidence="2" id="KW-0378">Hydrolase</keyword>
<keyword evidence="1" id="KW-0479">Metal-binding</keyword>
<evidence type="ECO:0000313" key="7">
    <source>
        <dbReference type="Proteomes" id="UP000280298"/>
    </source>
</evidence>
<dbReference type="KEGG" id="scya:EJ357_01320"/>
<protein>
    <recommendedName>
        <fullName evidence="5">NodB homology domain-containing protein</fullName>
    </recommendedName>
</protein>
<dbReference type="PROSITE" id="PS51257">
    <property type="entry name" value="PROKAR_LIPOPROTEIN"/>
    <property type="match status" value="1"/>
</dbReference>
<dbReference type="PANTHER" id="PTHR10587">
    <property type="entry name" value="GLYCOSYL TRANSFERASE-RELATED"/>
    <property type="match status" value="1"/>
</dbReference>
<evidence type="ECO:0000256" key="2">
    <source>
        <dbReference type="ARBA" id="ARBA00022801"/>
    </source>
</evidence>
<evidence type="ECO:0000259" key="5">
    <source>
        <dbReference type="PROSITE" id="PS51677"/>
    </source>
</evidence>
<feature type="signal peptide" evidence="4">
    <location>
        <begin position="1"/>
        <end position="23"/>
    </location>
</feature>
<dbReference type="Pfam" id="PF01522">
    <property type="entry name" value="Polysacc_deac_1"/>
    <property type="match status" value="1"/>
</dbReference>
<dbReference type="Gene3D" id="3.20.20.370">
    <property type="entry name" value="Glycoside hydrolase/deacetylase"/>
    <property type="match status" value="1"/>
</dbReference>
<evidence type="ECO:0000256" key="3">
    <source>
        <dbReference type="SAM" id="MobiDB-lite"/>
    </source>
</evidence>
<dbReference type="GO" id="GO:0016020">
    <property type="term" value="C:membrane"/>
    <property type="evidence" value="ECO:0007669"/>
    <property type="project" value="TreeGrafter"/>
</dbReference>
<dbReference type="InterPro" id="IPR002509">
    <property type="entry name" value="NODB_dom"/>
</dbReference>
<organism evidence="6 7">
    <name type="scientific">Streptomyces cyaneochromogenes</name>
    <dbReference type="NCBI Taxonomy" id="2496836"/>
    <lineage>
        <taxon>Bacteria</taxon>
        <taxon>Bacillati</taxon>
        <taxon>Actinomycetota</taxon>
        <taxon>Actinomycetes</taxon>
        <taxon>Kitasatosporales</taxon>
        <taxon>Streptomycetaceae</taxon>
        <taxon>Streptomyces</taxon>
    </lineage>
</organism>
<dbReference type="AlphaFoldDB" id="A0A3S9LZ98"/>
<keyword evidence="7" id="KW-1185">Reference proteome</keyword>
<gene>
    <name evidence="6" type="ORF">EJ357_01320</name>
</gene>